<proteinExistence type="predicted"/>
<dbReference type="InterPro" id="IPR013087">
    <property type="entry name" value="Znf_C2H2_type"/>
</dbReference>
<dbReference type="GO" id="GO:0008270">
    <property type="term" value="F:zinc ion binding"/>
    <property type="evidence" value="ECO:0007669"/>
    <property type="project" value="UniProtKB-KW"/>
</dbReference>
<dbReference type="Proteomes" id="UP000095287">
    <property type="component" value="Unplaced"/>
</dbReference>
<protein>
    <submittedName>
        <fullName evidence="5">C2H2-type domain-containing protein</fullName>
    </submittedName>
</protein>
<keyword evidence="1" id="KW-0862">Zinc</keyword>
<organism evidence="4 5">
    <name type="scientific">Steinernema glaseri</name>
    <dbReference type="NCBI Taxonomy" id="37863"/>
    <lineage>
        <taxon>Eukaryota</taxon>
        <taxon>Metazoa</taxon>
        <taxon>Ecdysozoa</taxon>
        <taxon>Nematoda</taxon>
        <taxon>Chromadorea</taxon>
        <taxon>Rhabditida</taxon>
        <taxon>Tylenchina</taxon>
        <taxon>Panagrolaimomorpha</taxon>
        <taxon>Strongyloidoidea</taxon>
        <taxon>Steinernematidae</taxon>
        <taxon>Steinernema</taxon>
    </lineage>
</organism>
<evidence type="ECO:0000256" key="1">
    <source>
        <dbReference type="PROSITE-ProRule" id="PRU00042"/>
    </source>
</evidence>
<keyword evidence="1" id="KW-0863">Zinc-finger</keyword>
<dbReference type="AlphaFoldDB" id="A0A1I8AJ47"/>
<dbReference type="PROSITE" id="PS50157">
    <property type="entry name" value="ZINC_FINGER_C2H2_2"/>
    <property type="match status" value="1"/>
</dbReference>
<dbReference type="PROSITE" id="PS00028">
    <property type="entry name" value="ZINC_FINGER_C2H2_1"/>
    <property type="match status" value="1"/>
</dbReference>
<feature type="region of interest" description="Disordered" evidence="2">
    <location>
        <begin position="359"/>
        <end position="393"/>
    </location>
</feature>
<sequence length="475" mass="53027">MNVVSKRVFAEKMCREVVFCSRQKCKRHSPNFVARSPLTLIFALIFPRGVLLGSSKKPNIPPAVPSRPELIVCASPRVPDTPDDVACKVLAALSKAARCQEAAVSSWSGGGVHWFVVPRSRVYPRALFADFQPLILARSDRFFVPNRARRSRQLHCRASQGHAATAAISPLYGQMPADGDESMQIDEVGNWSCSSMSDLKNEHIVLQCSFCREVFSAPELLCDHITDYHDTSVPLWHQQFATKQEFSEFIRSVEEHRSDRVGYVHPHFHFDFRSMRENLCDNYYTFCDEITQPLKRRKLENSTGSRTVVVNCTAFLHVYAYVDGSHTVIYCLDHSCGSANDVKINAKVNTKCLKRNHEDAPKESHCGRQDFISGGRRSDSTQNEDDATMPDSGRSVVGELRCSLFFHGDGETKRKNASTASDPPDMLTLLESINEGLSQAHIKGGRAQSVDAIEVCESMDPVRETLPPTDPCPCA</sequence>
<evidence type="ECO:0000313" key="4">
    <source>
        <dbReference type="Proteomes" id="UP000095287"/>
    </source>
</evidence>
<keyword evidence="4" id="KW-1185">Reference proteome</keyword>
<name>A0A1I8AJ47_9BILA</name>
<evidence type="ECO:0000259" key="3">
    <source>
        <dbReference type="PROSITE" id="PS50157"/>
    </source>
</evidence>
<reference evidence="5" key="1">
    <citation type="submission" date="2016-11" db="UniProtKB">
        <authorList>
            <consortium name="WormBaseParasite"/>
        </authorList>
    </citation>
    <scope>IDENTIFICATION</scope>
</reference>
<evidence type="ECO:0000256" key="2">
    <source>
        <dbReference type="SAM" id="MobiDB-lite"/>
    </source>
</evidence>
<keyword evidence="1" id="KW-0479">Metal-binding</keyword>
<accession>A0A1I8AJ47</accession>
<feature type="compositionally biased region" description="Basic and acidic residues" evidence="2">
    <location>
        <begin position="359"/>
        <end position="368"/>
    </location>
</feature>
<dbReference type="WBParaSite" id="L893_g633.t1">
    <property type="protein sequence ID" value="L893_g633.t1"/>
    <property type="gene ID" value="L893_g633"/>
</dbReference>
<feature type="domain" description="C2H2-type" evidence="3">
    <location>
        <begin position="206"/>
        <end position="234"/>
    </location>
</feature>
<evidence type="ECO:0000313" key="5">
    <source>
        <dbReference type="WBParaSite" id="L893_g633.t1"/>
    </source>
</evidence>